<comment type="subunit">
    <text evidence="11">Component of the nexin-dynein regulatory complex (N-DRC). Interacts with CFAP52.</text>
</comment>
<keyword evidence="5" id="KW-0963">Cytoplasm</keyword>
<evidence type="ECO:0000256" key="11">
    <source>
        <dbReference type="ARBA" id="ARBA00046836"/>
    </source>
</evidence>
<protein>
    <recommendedName>
        <fullName evidence="4">Dynein regulatory complex protein 10</fullName>
    </recommendedName>
    <alternativeName>
        <fullName evidence="10">IQ domain-containing protein D</fullName>
    </alternativeName>
</protein>
<keyword evidence="9" id="KW-0966">Cell projection</keyword>
<comment type="function">
    <text evidence="1">Component of the nexin-dynein regulatory complex (N-DRC), a key regulator of ciliary/flagellar motility which maintains the alignment and integrity of the distal axoneme and regulates microtubule sliding in motile axonemes.</text>
</comment>
<dbReference type="SMART" id="SM00015">
    <property type="entry name" value="IQ"/>
    <property type="match status" value="1"/>
</dbReference>
<dbReference type="AlphaFoldDB" id="A0A7K9SZC6"/>
<dbReference type="PANTHER" id="PTHR31598:SF1">
    <property type="entry name" value="DYNEIN REGULATORY COMPLEX PROTEIN 10"/>
    <property type="match status" value="1"/>
</dbReference>
<dbReference type="PANTHER" id="PTHR31598">
    <property type="entry name" value="IQ DOMAIN-CONTAINING PROTEIN D"/>
    <property type="match status" value="1"/>
</dbReference>
<evidence type="ECO:0000256" key="5">
    <source>
        <dbReference type="ARBA" id="ARBA00022490"/>
    </source>
</evidence>
<evidence type="ECO:0000256" key="4">
    <source>
        <dbReference type="ARBA" id="ARBA00021752"/>
    </source>
</evidence>
<keyword evidence="7" id="KW-0969">Cilium</keyword>
<keyword evidence="6" id="KW-0282">Flagellum</keyword>
<evidence type="ECO:0000256" key="7">
    <source>
        <dbReference type="ARBA" id="ARBA00023069"/>
    </source>
</evidence>
<gene>
    <name evidence="13" type="primary">Iqcd</name>
    <name evidence="13" type="ORF">GALDEA_R12775</name>
</gene>
<dbReference type="PROSITE" id="PS50096">
    <property type="entry name" value="IQ"/>
    <property type="match status" value="1"/>
</dbReference>
<organism evidence="13 14">
    <name type="scientific">Galbula dea</name>
    <dbReference type="NCBI Taxonomy" id="1109041"/>
    <lineage>
        <taxon>Eukaryota</taxon>
        <taxon>Metazoa</taxon>
        <taxon>Chordata</taxon>
        <taxon>Craniata</taxon>
        <taxon>Vertebrata</taxon>
        <taxon>Euteleostomi</taxon>
        <taxon>Archelosauria</taxon>
        <taxon>Archosauria</taxon>
        <taxon>Dinosauria</taxon>
        <taxon>Saurischia</taxon>
        <taxon>Theropoda</taxon>
        <taxon>Coelurosauria</taxon>
        <taxon>Aves</taxon>
        <taxon>Neognathae</taxon>
        <taxon>Neoaves</taxon>
        <taxon>Telluraves</taxon>
        <taxon>Coraciimorphae</taxon>
        <taxon>Piciformes</taxon>
        <taxon>Galbulidae</taxon>
        <taxon>Galbula</taxon>
    </lineage>
</organism>
<evidence type="ECO:0000256" key="2">
    <source>
        <dbReference type="ARBA" id="ARBA00004611"/>
    </source>
</evidence>
<name>A0A7K9SZC6_9PICI</name>
<keyword evidence="8" id="KW-0206">Cytoskeleton</keyword>
<evidence type="ECO:0000256" key="8">
    <source>
        <dbReference type="ARBA" id="ARBA00023212"/>
    </source>
</evidence>
<evidence type="ECO:0000313" key="13">
    <source>
        <dbReference type="EMBL" id="NXI41198.1"/>
    </source>
</evidence>
<keyword evidence="14" id="KW-1185">Reference proteome</keyword>
<evidence type="ECO:0000256" key="3">
    <source>
        <dbReference type="ARBA" id="ARBA00009071"/>
    </source>
</evidence>
<evidence type="ECO:0000256" key="9">
    <source>
        <dbReference type="ARBA" id="ARBA00023273"/>
    </source>
</evidence>
<dbReference type="OrthoDB" id="536093at2759"/>
<evidence type="ECO:0000256" key="10">
    <source>
        <dbReference type="ARBA" id="ARBA00032180"/>
    </source>
</evidence>
<evidence type="ECO:0000256" key="6">
    <source>
        <dbReference type="ARBA" id="ARBA00022846"/>
    </source>
</evidence>
<comment type="subcellular location">
    <subcellularLocation>
        <location evidence="2">Cytoplasm</location>
        <location evidence="2">Cytoskeleton</location>
        <location evidence="2">Flagellum axoneme</location>
    </subcellularLocation>
</comment>
<reference evidence="13 14" key="1">
    <citation type="submission" date="2019-09" db="EMBL/GenBank/DDBJ databases">
        <title>Bird 10,000 Genomes (B10K) Project - Family phase.</title>
        <authorList>
            <person name="Zhang G."/>
        </authorList>
    </citation>
    <scope>NUCLEOTIDE SEQUENCE [LARGE SCALE GENOMIC DNA]</scope>
    <source>
        <strain evidence="13">B10K-DU-001-62</strain>
        <tissue evidence="13">Muscle</tissue>
    </source>
</reference>
<dbReference type="InterPro" id="IPR000048">
    <property type="entry name" value="IQ_motif_EF-hand-BS"/>
</dbReference>
<evidence type="ECO:0000256" key="1">
    <source>
        <dbReference type="ARBA" id="ARBA00003029"/>
    </source>
</evidence>
<proteinExistence type="inferred from homology"/>
<dbReference type="CDD" id="cd23767">
    <property type="entry name" value="IQCD"/>
    <property type="match status" value="1"/>
</dbReference>
<evidence type="ECO:0000313" key="14">
    <source>
        <dbReference type="Proteomes" id="UP000566440"/>
    </source>
</evidence>
<dbReference type="EMBL" id="VWZX01005517">
    <property type="protein sequence ID" value="NXI41198.1"/>
    <property type="molecule type" value="Genomic_DNA"/>
</dbReference>
<evidence type="ECO:0000256" key="12">
    <source>
        <dbReference type="SAM" id="Coils"/>
    </source>
</evidence>
<feature type="non-terminal residue" evidence="13">
    <location>
        <position position="1"/>
    </location>
</feature>
<feature type="coiled-coil region" evidence="12">
    <location>
        <begin position="186"/>
        <end position="359"/>
    </location>
</feature>
<accession>A0A7K9SZC6</accession>
<dbReference type="Proteomes" id="UP000566440">
    <property type="component" value="Unassembled WGS sequence"/>
</dbReference>
<comment type="similarity">
    <text evidence="3">Belongs to the DRC10 family.</text>
</comment>
<keyword evidence="12" id="KW-0175">Coiled coil</keyword>
<dbReference type="InterPro" id="IPR042815">
    <property type="entry name" value="DRC10"/>
</dbReference>
<dbReference type="Pfam" id="PF00612">
    <property type="entry name" value="IQ"/>
    <property type="match status" value="1"/>
</dbReference>
<feature type="non-terminal residue" evidence="13">
    <location>
        <position position="403"/>
    </location>
</feature>
<comment type="caution">
    <text evidence="13">The sequence shown here is derived from an EMBL/GenBank/DDBJ whole genome shotgun (WGS) entry which is preliminary data.</text>
</comment>
<sequence length="403" mass="46450">APEKARIMLDAVSMLDPGQLKPDSIETERIIAVLDETVAKLEMSSLIPHVIDSLDRFADMLGPEITTSLIQHQKLSSEMEHLLATPEEGDTRRAEEQQGCLCLLEQRFKCSVRNVLRLLQANPLVCQTLKCQTWARQSPAEEFIQAFGKFRNFVAERLLTSPVEEGKRIQFMEDISFQITQNTEAIRALQEEVAAALQARDKEVQKKDNMIKELKTSIQDLEKDRKIGIQQIKEDGEKQQEEELQASQARCARLQQEIQQLEAQLKALVLEHRASELALRKRKCRAEMEIVNWIQKYDTDLEEKQAEYEEIHAAYTEEKAQLSLLLEKHALLLQEHSQIEEQHRLRQQKEEEAERELKARTHAAIQIQAFWRGHVARALVRAKRLKMQKNKGKGKGKGKKGKK</sequence>